<dbReference type="PANTHER" id="PTHR34822">
    <property type="entry name" value="GRPB DOMAIN PROTEIN (AFU_ORTHOLOGUE AFUA_1G01530)"/>
    <property type="match status" value="1"/>
</dbReference>
<name>A0A4Y9QQL8_9MICO</name>
<dbReference type="SUPFAM" id="SSF81301">
    <property type="entry name" value="Nucleotidyltransferase"/>
    <property type="match status" value="1"/>
</dbReference>
<feature type="compositionally biased region" description="Polar residues" evidence="1">
    <location>
        <begin position="10"/>
        <end position="21"/>
    </location>
</feature>
<protein>
    <submittedName>
        <fullName evidence="2">GrpB family protein</fullName>
    </submittedName>
</protein>
<feature type="region of interest" description="Disordered" evidence="1">
    <location>
        <begin position="1"/>
        <end position="23"/>
    </location>
</feature>
<keyword evidence="3" id="KW-1185">Reference proteome</keyword>
<dbReference type="Proteomes" id="UP000298127">
    <property type="component" value="Unassembled WGS sequence"/>
</dbReference>
<gene>
    <name evidence="2" type="ORF">E4M00_16820</name>
</gene>
<evidence type="ECO:0000256" key="1">
    <source>
        <dbReference type="SAM" id="MobiDB-lite"/>
    </source>
</evidence>
<evidence type="ECO:0000313" key="3">
    <source>
        <dbReference type="Proteomes" id="UP000298127"/>
    </source>
</evidence>
<dbReference type="Gene3D" id="3.30.460.10">
    <property type="entry name" value="Beta Polymerase, domain 2"/>
    <property type="match status" value="1"/>
</dbReference>
<dbReference type="Pfam" id="PF04229">
    <property type="entry name" value="GrpB"/>
    <property type="match status" value="1"/>
</dbReference>
<dbReference type="EMBL" id="SPQZ01000009">
    <property type="protein sequence ID" value="TFV94889.1"/>
    <property type="molecule type" value="Genomic_DNA"/>
</dbReference>
<evidence type="ECO:0000313" key="2">
    <source>
        <dbReference type="EMBL" id="TFV94889.1"/>
    </source>
</evidence>
<organism evidence="2 3">
    <name type="scientific">Orlajensenia leifsoniae</name>
    <dbReference type="NCBI Taxonomy" id="2561933"/>
    <lineage>
        <taxon>Bacteria</taxon>
        <taxon>Bacillati</taxon>
        <taxon>Actinomycetota</taxon>
        <taxon>Actinomycetes</taxon>
        <taxon>Micrococcales</taxon>
        <taxon>Microbacteriaceae</taxon>
        <taxon>Orlajensenia</taxon>
    </lineage>
</organism>
<reference evidence="2 3" key="1">
    <citation type="journal article" date="2018" name="J. Microbiol.">
        <title>Leifsonia flava sp. nov., a novel actinobacterium isolated from the rhizosphere of Aquilegia viridiflora.</title>
        <authorList>
            <person name="Cai Y."/>
            <person name="Tao W.Z."/>
            <person name="Ma Y.J."/>
            <person name="Cheng J."/>
            <person name="Zhang M.Y."/>
            <person name="Zhang Y.X."/>
        </authorList>
    </citation>
    <scope>NUCLEOTIDE SEQUENCE [LARGE SCALE GENOMIC DNA]</scope>
    <source>
        <strain evidence="2 3">SYP-B2174</strain>
    </source>
</reference>
<sequence>MSAYPRNITERSVGNADQQSARWVGDAAPPTDAIVMMESDPTWPESYRREADRVVAVLGDEVVRIEHVGSTSVPGLPAKPIIDIDLQVLDSDAEQAYIPALERVGYTHVLREPWWNGHRMLVRDDGRINLHVFPAGSPEPLRHLLFRDWLRTHTDDRDLYGSTKKRLAAATADDPDSYNLAKNDVIDEIYSRIFSVPPHTHPAWPTRPISAGGRPS</sequence>
<dbReference type="AlphaFoldDB" id="A0A4Y9QQL8"/>
<dbReference type="InterPro" id="IPR043519">
    <property type="entry name" value="NT_sf"/>
</dbReference>
<comment type="caution">
    <text evidence="2">The sequence shown here is derived from an EMBL/GenBank/DDBJ whole genome shotgun (WGS) entry which is preliminary data.</text>
</comment>
<dbReference type="PANTHER" id="PTHR34822:SF1">
    <property type="entry name" value="GRPB FAMILY PROTEIN"/>
    <property type="match status" value="1"/>
</dbReference>
<proteinExistence type="predicted"/>
<dbReference type="InterPro" id="IPR007344">
    <property type="entry name" value="GrpB/CoaE"/>
</dbReference>
<accession>A0A4Y9QQL8</accession>